<keyword evidence="9 13" id="KW-0564">Palmitate</keyword>
<dbReference type="HAMAP" id="MF_00233">
    <property type="entry name" value="LolB"/>
    <property type="match status" value="1"/>
</dbReference>
<evidence type="ECO:0000256" key="14">
    <source>
        <dbReference type="SAM" id="SignalP"/>
    </source>
</evidence>
<proteinExistence type="inferred from homology"/>
<dbReference type="SUPFAM" id="SSF89392">
    <property type="entry name" value="Prokaryotic lipoproteins and lipoprotein localization factors"/>
    <property type="match status" value="1"/>
</dbReference>
<evidence type="ECO:0000256" key="8">
    <source>
        <dbReference type="ARBA" id="ARBA00023136"/>
    </source>
</evidence>
<reference evidence="16" key="1">
    <citation type="journal article" date="2019" name="Int. J. Syst. Evol. Microbiol.">
        <title>The Global Catalogue of Microorganisms (GCM) 10K type strain sequencing project: providing services to taxonomists for standard genome sequencing and annotation.</title>
        <authorList>
            <consortium name="The Broad Institute Genomics Platform"/>
            <consortium name="The Broad Institute Genome Sequencing Center for Infectious Disease"/>
            <person name="Wu L."/>
            <person name="Ma J."/>
        </authorList>
    </citation>
    <scope>NUCLEOTIDE SEQUENCE [LARGE SCALE GENOMIC DNA]</scope>
    <source>
        <strain evidence="16">LMG 29894</strain>
    </source>
</reference>
<keyword evidence="6 13" id="KW-0732">Signal</keyword>
<comment type="function">
    <text evidence="13">Plays a critical role in the incorporation of lipoproteins in the outer membrane after they are released by the LolA protein.</text>
</comment>
<keyword evidence="8 13" id="KW-0472">Membrane</keyword>
<dbReference type="Pfam" id="PF03550">
    <property type="entry name" value="LolB"/>
    <property type="match status" value="1"/>
</dbReference>
<evidence type="ECO:0000256" key="9">
    <source>
        <dbReference type="ARBA" id="ARBA00023139"/>
    </source>
</evidence>
<evidence type="ECO:0000256" key="7">
    <source>
        <dbReference type="ARBA" id="ARBA00022927"/>
    </source>
</evidence>
<dbReference type="RefSeq" id="WP_378164903.1">
    <property type="nucleotide sequence ID" value="NZ_JBHSBU010000001.1"/>
</dbReference>
<keyword evidence="10 13" id="KW-0143">Chaperone</keyword>
<protein>
    <recommendedName>
        <fullName evidence="4 13">Outer-membrane lipoprotein LolB</fullName>
    </recommendedName>
</protein>
<dbReference type="NCBIfam" id="TIGR00548">
    <property type="entry name" value="lolB"/>
    <property type="match status" value="1"/>
</dbReference>
<evidence type="ECO:0000256" key="13">
    <source>
        <dbReference type="HAMAP-Rule" id="MF_00233"/>
    </source>
</evidence>
<accession>A0ABV8MTF0</accession>
<keyword evidence="11 13" id="KW-0998">Cell outer membrane</keyword>
<evidence type="ECO:0000256" key="10">
    <source>
        <dbReference type="ARBA" id="ARBA00023186"/>
    </source>
</evidence>
<dbReference type="Proteomes" id="UP001595791">
    <property type="component" value="Unassembled WGS sequence"/>
</dbReference>
<evidence type="ECO:0000256" key="2">
    <source>
        <dbReference type="ARBA" id="ARBA00009696"/>
    </source>
</evidence>
<sequence>MSPRHSLLVAAAALWLAACATLERPAPPPPSALPERYAVSGRIAVKAQGKGYSAHFGWRHDSTRDTVDVRNPLGQVVARLELGPDGARWTDADGLVRDADDIESLTERELGWRLPARGLRFWLLGLADPERPSQWGEDNGNRLLEQDGWRISFPPANSAAPNRLTLARPDLEVRIALYDWQLDSLP</sequence>
<evidence type="ECO:0000256" key="3">
    <source>
        <dbReference type="ARBA" id="ARBA00011245"/>
    </source>
</evidence>
<dbReference type="Gene3D" id="2.50.20.10">
    <property type="entry name" value="Lipoprotein localisation LolA/LolB/LppX"/>
    <property type="match status" value="1"/>
</dbReference>
<evidence type="ECO:0000256" key="11">
    <source>
        <dbReference type="ARBA" id="ARBA00023237"/>
    </source>
</evidence>
<evidence type="ECO:0000256" key="4">
    <source>
        <dbReference type="ARBA" id="ARBA00016202"/>
    </source>
</evidence>
<comment type="subcellular location">
    <subcellularLocation>
        <location evidence="1 13">Cell outer membrane</location>
        <topology evidence="1 13">Lipid-anchor</topology>
    </subcellularLocation>
</comment>
<keyword evidence="16" id="KW-1185">Reference proteome</keyword>
<dbReference type="EMBL" id="JBHSBU010000001">
    <property type="protein sequence ID" value="MFC4160261.1"/>
    <property type="molecule type" value="Genomic_DNA"/>
</dbReference>
<comment type="caution">
    <text evidence="15">The sequence shown here is derived from an EMBL/GenBank/DDBJ whole genome shotgun (WGS) entry which is preliminary data.</text>
</comment>
<keyword evidence="7 13" id="KW-0653">Protein transport</keyword>
<evidence type="ECO:0000256" key="5">
    <source>
        <dbReference type="ARBA" id="ARBA00022448"/>
    </source>
</evidence>
<name>A0ABV8MTF0_9NEIS</name>
<evidence type="ECO:0000256" key="6">
    <source>
        <dbReference type="ARBA" id="ARBA00022729"/>
    </source>
</evidence>
<dbReference type="InterPro" id="IPR004565">
    <property type="entry name" value="OM_lipoprot_LolB"/>
</dbReference>
<dbReference type="CDD" id="cd16326">
    <property type="entry name" value="LolB"/>
    <property type="match status" value="1"/>
</dbReference>
<organism evidence="15 16">
    <name type="scientific">Chitinimonas lacunae</name>
    <dbReference type="NCBI Taxonomy" id="1963018"/>
    <lineage>
        <taxon>Bacteria</taxon>
        <taxon>Pseudomonadati</taxon>
        <taxon>Pseudomonadota</taxon>
        <taxon>Betaproteobacteria</taxon>
        <taxon>Neisseriales</taxon>
        <taxon>Chitinibacteraceae</taxon>
        <taxon>Chitinimonas</taxon>
    </lineage>
</organism>
<gene>
    <name evidence="13 15" type="primary">lolB</name>
    <name evidence="15" type="ORF">ACFOW7_13015</name>
</gene>
<comment type="subunit">
    <text evidence="3 13">Monomer.</text>
</comment>
<feature type="chain" id="PRO_5045613267" description="Outer-membrane lipoprotein LolB" evidence="14">
    <location>
        <begin position="21"/>
        <end position="186"/>
    </location>
</feature>
<keyword evidence="12 13" id="KW-0449">Lipoprotein</keyword>
<evidence type="ECO:0000313" key="15">
    <source>
        <dbReference type="EMBL" id="MFC4160261.1"/>
    </source>
</evidence>
<keyword evidence="5 13" id="KW-0813">Transport</keyword>
<dbReference type="PROSITE" id="PS51257">
    <property type="entry name" value="PROKAR_LIPOPROTEIN"/>
    <property type="match status" value="1"/>
</dbReference>
<comment type="similarity">
    <text evidence="2 13">Belongs to the LolB family.</text>
</comment>
<dbReference type="InterPro" id="IPR029046">
    <property type="entry name" value="LolA/LolB/LppX"/>
</dbReference>
<feature type="signal peptide" evidence="14">
    <location>
        <begin position="1"/>
        <end position="20"/>
    </location>
</feature>
<evidence type="ECO:0000256" key="1">
    <source>
        <dbReference type="ARBA" id="ARBA00004459"/>
    </source>
</evidence>
<evidence type="ECO:0000313" key="16">
    <source>
        <dbReference type="Proteomes" id="UP001595791"/>
    </source>
</evidence>
<evidence type="ECO:0000256" key="12">
    <source>
        <dbReference type="ARBA" id="ARBA00023288"/>
    </source>
</evidence>